<dbReference type="Proteomes" id="UP001440612">
    <property type="component" value="Chromosome"/>
</dbReference>
<keyword evidence="3" id="KW-1185">Reference proteome</keyword>
<sequence length="76" mass="7818">MHKHRPEQAEGAGQIGGPTQRGGDLAALHTNDAEDALGHHKSSRRAGGSPPLGPSLRPALAAALPIFGVKPAMILR</sequence>
<dbReference type="RefSeq" id="WP_341365569.1">
    <property type="nucleotide sequence ID" value="NZ_CP150951.2"/>
</dbReference>
<name>A0ABZ2V004_9RHOB</name>
<organism evidence="2 3">
    <name type="scientific">Yoonia phaeophyticola</name>
    <dbReference type="NCBI Taxonomy" id="3137369"/>
    <lineage>
        <taxon>Bacteria</taxon>
        <taxon>Pseudomonadati</taxon>
        <taxon>Pseudomonadota</taxon>
        <taxon>Alphaproteobacteria</taxon>
        <taxon>Rhodobacterales</taxon>
        <taxon>Paracoccaceae</taxon>
        <taxon>Yoonia</taxon>
    </lineage>
</organism>
<feature type="compositionally biased region" description="Low complexity" evidence="1">
    <location>
        <begin position="45"/>
        <end position="57"/>
    </location>
</feature>
<evidence type="ECO:0000313" key="2">
    <source>
        <dbReference type="EMBL" id="WZC47449.1"/>
    </source>
</evidence>
<feature type="region of interest" description="Disordered" evidence="1">
    <location>
        <begin position="1"/>
        <end position="57"/>
    </location>
</feature>
<proteinExistence type="predicted"/>
<evidence type="ECO:0000256" key="1">
    <source>
        <dbReference type="SAM" id="MobiDB-lite"/>
    </source>
</evidence>
<gene>
    <name evidence="2" type="ORF">AABB29_10955</name>
</gene>
<evidence type="ECO:0000313" key="3">
    <source>
        <dbReference type="Proteomes" id="UP001440612"/>
    </source>
</evidence>
<protein>
    <submittedName>
        <fullName evidence="2">Uncharacterized protein</fullName>
    </submittedName>
</protein>
<accession>A0ABZ2V004</accession>
<reference evidence="3" key="1">
    <citation type="submission" date="2024-04" db="EMBL/GenBank/DDBJ databases">
        <title>Phylogenomic analyses of a clade within the roseobacter group suggest taxonomic reassignments of species of the genera Aestuariivita, Citreicella, Loktanella, Nautella, Pelagibaca, Ruegeria, Thalassobius, Thiobacimonas and Tropicibacter, and the proposal o.</title>
        <authorList>
            <person name="Jeon C.O."/>
        </authorList>
    </citation>
    <scope>NUCLEOTIDE SEQUENCE [LARGE SCALE GENOMIC DNA]</scope>
    <source>
        <strain evidence="3">BS5-3</strain>
    </source>
</reference>
<dbReference type="EMBL" id="CP150951">
    <property type="protein sequence ID" value="WZC47449.1"/>
    <property type="molecule type" value="Genomic_DNA"/>
</dbReference>